<accession>A0A8D8DBT2</accession>
<dbReference type="EMBL" id="HBUE01157890">
    <property type="protein sequence ID" value="CAG6508723.1"/>
    <property type="molecule type" value="Transcribed_RNA"/>
</dbReference>
<dbReference type="AlphaFoldDB" id="A0A8D8DBT2"/>
<dbReference type="EMBL" id="HBUE01157882">
    <property type="protein sequence ID" value="CAG6508705.1"/>
    <property type="molecule type" value="Transcribed_RNA"/>
</dbReference>
<dbReference type="EMBL" id="HBUE01157885">
    <property type="protein sequence ID" value="CAG6508711.1"/>
    <property type="molecule type" value="Transcribed_RNA"/>
</dbReference>
<dbReference type="EMBL" id="HBUE01263016">
    <property type="protein sequence ID" value="CAG6560079.1"/>
    <property type="molecule type" value="Transcribed_RNA"/>
</dbReference>
<dbReference type="EMBL" id="HBUE01157886">
    <property type="protein sequence ID" value="CAG6508714.1"/>
    <property type="molecule type" value="Transcribed_RNA"/>
</dbReference>
<name>A0A8D8DBT2_CULPI</name>
<protein>
    <submittedName>
        <fullName evidence="1">(northern house mosquito) hypothetical protein</fullName>
    </submittedName>
</protein>
<dbReference type="EMBL" id="HBUE01008723">
    <property type="protein sequence ID" value="CAG6447280.1"/>
    <property type="molecule type" value="Transcribed_RNA"/>
</dbReference>
<dbReference type="EMBL" id="HBUE01263010">
    <property type="protein sequence ID" value="CAG6560064.1"/>
    <property type="molecule type" value="Transcribed_RNA"/>
</dbReference>
<dbReference type="EMBL" id="HBUE01263008">
    <property type="protein sequence ID" value="CAG6560061.1"/>
    <property type="molecule type" value="Transcribed_RNA"/>
</dbReference>
<dbReference type="EMBL" id="HBUE01263014">
    <property type="protein sequence ID" value="CAG6560075.1"/>
    <property type="molecule type" value="Transcribed_RNA"/>
</dbReference>
<evidence type="ECO:0000313" key="1">
    <source>
        <dbReference type="EMBL" id="CAG6508711.1"/>
    </source>
</evidence>
<dbReference type="EMBL" id="HBUE01263011">
    <property type="protein sequence ID" value="CAG6560067.1"/>
    <property type="molecule type" value="Transcribed_RNA"/>
</dbReference>
<proteinExistence type="predicted"/>
<dbReference type="EMBL" id="HBUE01157888">
    <property type="protein sequence ID" value="CAG6508719.1"/>
    <property type="molecule type" value="Transcribed_RNA"/>
</dbReference>
<sequence length="126" mass="14389">MLRKCPRLRADSRWLRWSFDTGRSTFLRSDGYDRGRVGCQYQPWLQSDFGPWSNQLRGGYWNDPCAVYPIPERPSGGTSQTVDGNFGKLCRHQEGLRFHQSIRSTSGGAYCHGWTDTLRSLPCPDG</sequence>
<reference evidence="1" key="1">
    <citation type="submission" date="2021-05" db="EMBL/GenBank/DDBJ databases">
        <authorList>
            <person name="Alioto T."/>
            <person name="Alioto T."/>
            <person name="Gomez Garrido J."/>
        </authorList>
    </citation>
    <scope>NUCLEOTIDE SEQUENCE</scope>
</reference>
<dbReference type="EMBL" id="HBUE01263012">
    <property type="protein sequence ID" value="CAG6560070.1"/>
    <property type="molecule type" value="Transcribed_RNA"/>
</dbReference>
<dbReference type="EMBL" id="HBUE01157884">
    <property type="protein sequence ID" value="CAG6508708.1"/>
    <property type="molecule type" value="Transcribed_RNA"/>
</dbReference>
<organism evidence="1">
    <name type="scientific">Culex pipiens</name>
    <name type="common">House mosquito</name>
    <dbReference type="NCBI Taxonomy" id="7175"/>
    <lineage>
        <taxon>Eukaryota</taxon>
        <taxon>Metazoa</taxon>
        <taxon>Ecdysozoa</taxon>
        <taxon>Arthropoda</taxon>
        <taxon>Hexapoda</taxon>
        <taxon>Insecta</taxon>
        <taxon>Pterygota</taxon>
        <taxon>Neoptera</taxon>
        <taxon>Endopterygota</taxon>
        <taxon>Diptera</taxon>
        <taxon>Nematocera</taxon>
        <taxon>Culicoidea</taxon>
        <taxon>Culicidae</taxon>
        <taxon>Culicinae</taxon>
        <taxon>Culicini</taxon>
        <taxon>Culex</taxon>
        <taxon>Culex</taxon>
    </lineage>
</organism>